<dbReference type="RefSeq" id="WP_143855834.1">
    <property type="nucleotide sequence ID" value="NZ_CP041730.1"/>
</dbReference>
<keyword evidence="2" id="KW-1185">Reference proteome</keyword>
<evidence type="ECO:0000313" key="2">
    <source>
        <dbReference type="Proteomes" id="UP000317550"/>
    </source>
</evidence>
<dbReference type="Proteomes" id="UP000317550">
    <property type="component" value="Chromosome"/>
</dbReference>
<accession>A0A516S9T2</accession>
<sequence length="124" mass="13545">MIKISTLEREVIFSILAQAAGSPAQAQAIVDQLVIADRTISSAADDPDRCCGFYLNFTENSALTELDLLPHNFSLQGTHPDLIAGGDFILFFDSKKGISFLEATFYGETLPTARLLSEQHGFTF</sequence>
<reference evidence="2" key="1">
    <citation type="submission" date="2019-07" db="EMBL/GenBank/DDBJ databases">
        <title>Chitinimonas sp. nov., isolated from Ny-Alesund, arctica soil.</title>
        <authorList>
            <person name="Xu Q."/>
            <person name="Peng F."/>
        </authorList>
    </citation>
    <scope>NUCLEOTIDE SEQUENCE [LARGE SCALE GENOMIC DNA]</scope>
    <source>
        <strain evidence="2">R3-44</strain>
    </source>
</reference>
<evidence type="ECO:0000313" key="1">
    <source>
        <dbReference type="EMBL" id="QDQ24909.1"/>
    </source>
</evidence>
<gene>
    <name evidence="1" type="ORF">FNU76_00310</name>
</gene>
<proteinExistence type="predicted"/>
<name>A0A516S9T2_9NEIS</name>
<dbReference type="OrthoDB" id="9972067at2"/>
<protein>
    <submittedName>
        <fullName evidence="1">Uncharacterized protein</fullName>
    </submittedName>
</protein>
<dbReference type="EMBL" id="CP041730">
    <property type="protein sequence ID" value="QDQ24909.1"/>
    <property type="molecule type" value="Genomic_DNA"/>
</dbReference>
<organism evidence="1 2">
    <name type="scientific">Chitinimonas arctica</name>
    <dbReference type="NCBI Taxonomy" id="2594795"/>
    <lineage>
        <taxon>Bacteria</taxon>
        <taxon>Pseudomonadati</taxon>
        <taxon>Pseudomonadota</taxon>
        <taxon>Betaproteobacteria</taxon>
        <taxon>Neisseriales</taxon>
        <taxon>Chitinibacteraceae</taxon>
        <taxon>Chitinimonas</taxon>
    </lineage>
</organism>
<dbReference type="KEGG" id="cari:FNU76_00310"/>
<dbReference type="AlphaFoldDB" id="A0A516S9T2"/>